<name>A0A811LML1_9BILA</name>
<sequence length="357" mass="40221">MTQYYALMESIATALGANFQLPGFSALGDTQIKEENGSDSGNDSKAAAGKGGRLRAPRWKDLKEEIDKGALRREPVTGEVAQYIDRIFDANTQVPLYFFCKLCHRVFVHNNSSSSNRRHLRETHGLKISRCFGDGPGNEVSFDLNNTVNEDCNAEDENMFTADSAVLADWTTQTTSGEILNRFLEEAEIHHNLQEKEKEKQKEFEITFNEVVSRISQPATPPPPVVPVVEKKEPKVKEMKPVTAMKNRLVLKPASAIKPQPTIRRRKPRLQLLRERLLAARARKENAIALRTLAEANRIKMETMLAVHRAGFTRIIENGQMVLKKLESAPDFINETDYDVTVDEGNFGEVNDVPEEE</sequence>
<dbReference type="EMBL" id="CAJFCW020000006">
    <property type="protein sequence ID" value="CAG9127203.1"/>
    <property type="molecule type" value="Genomic_DNA"/>
</dbReference>
<keyword evidence="3" id="KW-1185">Reference proteome</keyword>
<accession>A0A811LML1</accession>
<dbReference type="Proteomes" id="UP000783686">
    <property type="component" value="Unassembled WGS sequence"/>
</dbReference>
<evidence type="ECO:0000313" key="2">
    <source>
        <dbReference type="EMBL" id="CAD5229702.1"/>
    </source>
</evidence>
<dbReference type="OrthoDB" id="10452018at2759"/>
<evidence type="ECO:0000313" key="3">
    <source>
        <dbReference type="Proteomes" id="UP000614601"/>
    </source>
</evidence>
<dbReference type="Proteomes" id="UP000614601">
    <property type="component" value="Unassembled WGS sequence"/>
</dbReference>
<protein>
    <recommendedName>
        <fullName evidence="4">BED-type domain-containing protein</fullName>
    </recommendedName>
</protein>
<organism evidence="2 3">
    <name type="scientific">Bursaphelenchus okinawaensis</name>
    <dbReference type="NCBI Taxonomy" id="465554"/>
    <lineage>
        <taxon>Eukaryota</taxon>
        <taxon>Metazoa</taxon>
        <taxon>Ecdysozoa</taxon>
        <taxon>Nematoda</taxon>
        <taxon>Chromadorea</taxon>
        <taxon>Rhabditida</taxon>
        <taxon>Tylenchina</taxon>
        <taxon>Tylenchomorpha</taxon>
        <taxon>Aphelenchoidea</taxon>
        <taxon>Aphelenchoididae</taxon>
        <taxon>Bursaphelenchus</taxon>
    </lineage>
</organism>
<feature type="region of interest" description="Disordered" evidence="1">
    <location>
        <begin position="32"/>
        <end position="54"/>
    </location>
</feature>
<dbReference type="EMBL" id="CAJFDH010000006">
    <property type="protein sequence ID" value="CAD5229702.1"/>
    <property type="molecule type" value="Genomic_DNA"/>
</dbReference>
<gene>
    <name evidence="2" type="ORF">BOKJ2_LOCUS13761</name>
</gene>
<evidence type="ECO:0008006" key="4">
    <source>
        <dbReference type="Google" id="ProtNLM"/>
    </source>
</evidence>
<evidence type="ECO:0000256" key="1">
    <source>
        <dbReference type="SAM" id="MobiDB-lite"/>
    </source>
</evidence>
<comment type="caution">
    <text evidence="2">The sequence shown here is derived from an EMBL/GenBank/DDBJ whole genome shotgun (WGS) entry which is preliminary data.</text>
</comment>
<dbReference type="AlphaFoldDB" id="A0A811LML1"/>
<proteinExistence type="predicted"/>
<reference evidence="2" key="1">
    <citation type="submission" date="2020-09" db="EMBL/GenBank/DDBJ databases">
        <authorList>
            <person name="Kikuchi T."/>
        </authorList>
    </citation>
    <scope>NUCLEOTIDE SEQUENCE</scope>
    <source>
        <strain evidence="2">SH1</strain>
    </source>
</reference>